<dbReference type="InterPro" id="IPR036615">
    <property type="entry name" value="Mur_ligase_C_dom_sf"/>
</dbReference>
<dbReference type="PANTHER" id="PTHR11136">
    <property type="entry name" value="FOLYLPOLYGLUTAMATE SYNTHASE-RELATED"/>
    <property type="match status" value="1"/>
</dbReference>
<keyword evidence="4" id="KW-0479">Metal-binding</keyword>
<feature type="domain" description="Mur ligase C-terminal" evidence="11">
    <location>
        <begin position="307"/>
        <end position="419"/>
    </location>
</feature>
<dbReference type="PROSITE" id="PS01012">
    <property type="entry name" value="FOLYLPOLYGLU_SYNT_2"/>
    <property type="match status" value="1"/>
</dbReference>
<dbReference type="Gene3D" id="3.40.1190.10">
    <property type="entry name" value="Mur-like, catalytic domain"/>
    <property type="match status" value="1"/>
</dbReference>
<dbReference type="InterPro" id="IPR036565">
    <property type="entry name" value="Mur-like_cat_sf"/>
</dbReference>
<comment type="catalytic activity">
    <reaction evidence="9">
        <text>(6S)-5,6,7,8-tetrahydrofolyl-(gamma-L-Glu)(n) + L-glutamate + ATP = (6S)-5,6,7,8-tetrahydrofolyl-(gamma-L-Glu)(n+1) + ADP + phosphate + H(+)</text>
        <dbReference type="Rhea" id="RHEA:10580"/>
        <dbReference type="Rhea" id="RHEA-COMP:14738"/>
        <dbReference type="Rhea" id="RHEA-COMP:14740"/>
        <dbReference type="ChEBI" id="CHEBI:15378"/>
        <dbReference type="ChEBI" id="CHEBI:29985"/>
        <dbReference type="ChEBI" id="CHEBI:30616"/>
        <dbReference type="ChEBI" id="CHEBI:43474"/>
        <dbReference type="ChEBI" id="CHEBI:141005"/>
        <dbReference type="ChEBI" id="CHEBI:456216"/>
        <dbReference type="EC" id="6.3.2.17"/>
    </reaction>
</comment>
<evidence type="ECO:0000256" key="9">
    <source>
        <dbReference type="ARBA" id="ARBA00047493"/>
    </source>
</evidence>
<name>A0ABS8ZUX3_9PSEU</name>
<dbReference type="SUPFAM" id="SSF53623">
    <property type="entry name" value="MurD-like peptide ligases, catalytic domain"/>
    <property type="match status" value="1"/>
</dbReference>
<protein>
    <recommendedName>
        <fullName evidence="2">tetrahydrofolate synthase</fullName>
        <ecNumber evidence="2">6.3.2.17</ecNumber>
    </recommendedName>
    <alternativeName>
        <fullName evidence="8">Tetrahydrofolylpolyglutamate synthase</fullName>
    </alternativeName>
</protein>
<evidence type="ECO:0000256" key="7">
    <source>
        <dbReference type="ARBA" id="ARBA00022842"/>
    </source>
</evidence>
<evidence type="ECO:0000256" key="2">
    <source>
        <dbReference type="ARBA" id="ARBA00013025"/>
    </source>
</evidence>
<dbReference type="Pfam" id="PF02875">
    <property type="entry name" value="Mur_ligase_C"/>
    <property type="match status" value="1"/>
</dbReference>
<organism evidence="13 14">
    <name type="scientific">Kibdelosporangium philippinense</name>
    <dbReference type="NCBI Taxonomy" id="211113"/>
    <lineage>
        <taxon>Bacteria</taxon>
        <taxon>Bacillati</taxon>
        <taxon>Actinomycetota</taxon>
        <taxon>Actinomycetes</taxon>
        <taxon>Pseudonocardiales</taxon>
        <taxon>Pseudonocardiaceae</taxon>
        <taxon>Kibdelosporangium</taxon>
    </lineage>
</organism>
<keyword evidence="7" id="KW-0460">Magnesium</keyword>
<keyword evidence="5 10" id="KW-0547">Nucleotide-binding</keyword>
<gene>
    <name evidence="13" type="ORF">LWC34_53325</name>
</gene>
<dbReference type="RefSeq" id="WP_233734258.1">
    <property type="nucleotide sequence ID" value="NZ_JAJVCN010000005.1"/>
</dbReference>
<reference evidence="13 14" key="1">
    <citation type="submission" date="2021-12" db="EMBL/GenBank/DDBJ databases">
        <title>Genome sequence of Kibdelosporangium philippinense ATCC 49844.</title>
        <authorList>
            <person name="Fedorov E.A."/>
            <person name="Omeragic M."/>
            <person name="Shalygina K.F."/>
            <person name="Maclea K.S."/>
        </authorList>
    </citation>
    <scope>NUCLEOTIDE SEQUENCE [LARGE SCALE GENOMIC DNA]</scope>
    <source>
        <strain evidence="13 14">ATCC 49844</strain>
    </source>
</reference>
<keyword evidence="3 10" id="KW-0436">Ligase</keyword>
<evidence type="ECO:0000256" key="3">
    <source>
        <dbReference type="ARBA" id="ARBA00022598"/>
    </source>
</evidence>
<dbReference type="NCBIfam" id="NF047860">
    <property type="entry name" value="Tet-DihydfolSynFolCMyb"/>
    <property type="match status" value="1"/>
</dbReference>
<dbReference type="InterPro" id="IPR004101">
    <property type="entry name" value="Mur_ligase_C"/>
</dbReference>
<dbReference type="InterPro" id="IPR018109">
    <property type="entry name" value="Folylpolyglutamate_synth_CS"/>
</dbReference>
<evidence type="ECO:0000259" key="12">
    <source>
        <dbReference type="Pfam" id="PF08245"/>
    </source>
</evidence>
<dbReference type="SUPFAM" id="SSF53244">
    <property type="entry name" value="MurD-like peptide ligases, peptide-binding domain"/>
    <property type="match status" value="1"/>
</dbReference>
<evidence type="ECO:0000313" key="14">
    <source>
        <dbReference type="Proteomes" id="UP001521150"/>
    </source>
</evidence>
<keyword evidence="6 10" id="KW-0067">ATP-binding</keyword>
<evidence type="ECO:0000259" key="11">
    <source>
        <dbReference type="Pfam" id="PF02875"/>
    </source>
</evidence>
<comment type="similarity">
    <text evidence="1 10">Belongs to the folylpolyglutamate synthase family.</text>
</comment>
<evidence type="ECO:0000256" key="1">
    <source>
        <dbReference type="ARBA" id="ARBA00008276"/>
    </source>
</evidence>
<evidence type="ECO:0000313" key="13">
    <source>
        <dbReference type="EMBL" id="MCE7011539.1"/>
    </source>
</evidence>
<dbReference type="InterPro" id="IPR013221">
    <property type="entry name" value="Mur_ligase_cen"/>
</dbReference>
<sequence>MTDPDALQVLREVEAELDTRWPETKIAPSLDRIKALMDVLGNPQNSYPTLHVTGTNGKTSTTRMIDALLTRIGLRVGRFTSPHLQLVTERIALDGAPISPERYVGTYREIEPYVSMVDDASDVRMSKFEVLAGMAYAAFAEAPVEAAVVEVGLGGGWDATNVVDAEIAVIGPVAIDHVDYLGSDITGIAREKAGIIKPESIALLAEQRPEVMQVLLERVAEVDATVARQGSEFAVLNRDVAVGGQVLTLQGLGGVYDEIFLPLHGAHQADNAVRALAAVEAFFGAGADRQIDVEAVREGFASVVVPGRMERMRSAPSVFIDAAHNPHGAAALAAALEDEFAFRRLIAVVGMMADKDAKGILEALEPAVTDIILTRNTSPRAMDVDELASIAQDIFGDERIVVEPRLDTALETAVHLVEEVGDPNEPLAGGGIVVTGSVVTAGEARTLFGKEPA</sequence>
<feature type="domain" description="Mur ligase central" evidence="12">
    <location>
        <begin position="138"/>
        <end position="279"/>
    </location>
</feature>
<dbReference type="PANTHER" id="PTHR11136:SF0">
    <property type="entry name" value="DIHYDROFOLATE SYNTHETASE-RELATED"/>
    <property type="match status" value="1"/>
</dbReference>
<evidence type="ECO:0000256" key="8">
    <source>
        <dbReference type="ARBA" id="ARBA00030592"/>
    </source>
</evidence>
<evidence type="ECO:0000256" key="6">
    <source>
        <dbReference type="ARBA" id="ARBA00022840"/>
    </source>
</evidence>
<dbReference type="Proteomes" id="UP001521150">
    <property type="component" value="Unassembled WGS sequence"/>
</dbReference>
<dbReference type="Gene3D" id="3.90.190.20">
    <property type="entry name" value="Mur ligase, C-terminal domain"/>
    <property type="match status" value="1"/>
</dbReference>
<proteinExistence type="inferred from homology"/>
<dbReference type="NCBIfam" id="TIGR01499">
    <property type="entry name" value="folC"/>
    <property type="match status" value="1"/>
</dbReference>
<comment type="caution">
    <text evidence="13">The sequence shown here is derived from an EMBL/GenBank/DDBJ whole genome shotgun (WGS) entry which is preliminary data.</text>
</comment>
<dbReference type="EMBL" id="JAJVCN010000005">
    <property type="protein sequence ID" value="MCE7011539.1"/>
    <property type="molecule type" value="Genomic_DNA"/>
</dbReference>
<evidence type="ECO:0000256" key="5">
    <source>
        <dbReference type="ARBA" id="ARBA00022741"/>
    </source>
</evidence>
<dbReference type="PIRSF" id="PIRSF001563">
    <property type="entry name" value="Folylpolyglu_synth"/>
    <property type="match status" value="1"/>
</dbReference>
<keyword evidence="14" id="KW-1185">Reference proteome</keyword>
<dbReference type="InterPro" id="IPR001645">
    <property type="entry name" value="Folylpolyglutamate_synth"/>
</dbReference>
<accession>A0ABS8ZUX3</accession>
<evidence type="ECO:0000256" key="4">
    <source>
        <dbReference type="ARBA" id="ARBA00022723"/>
    </source>
</evidence>
<dbReference type="EC" id="6.3.2.17" evidence="2"/>
<dbReference type="Pfam" id="PF08245">
    <property type="entry name" value="Mur_ligase_M"/>
    <property type="match status" value="1"/>
</dbReference>
<evidence type="ECO:0000256" key="10">
    <source>
        <dbReference type="PIRNR" id="PIRNR001563"/>
    </source>
</evidence>